<dbReference type="EMBL" id="OU893337">
    <property type="protein sequence ID" value="CAG9794074.1"/>
    <property type="molecule type" value="Genomic_DNA"/>
</dbReference>
<protein>
    <submittedName>
        <fullName evidence="2">Uncharacterized protein</fullName>
    </submittedName>
</protein>
<proteinExistence type="predicted"/>
<gene>
    <name evidence="2" type="ORF">DIATSA_LOCUS11475</name>
</gene>
<feature type="region of interest" description="Disordered" evidence="1">
    <location>
        <begin position="1"/>
        <end position="42"/>
    </location>
</feature>
<reference evidence="2" key="1">
    <citation type="submission" date="2021-12" db="EMBL/GenBank/DDBJ databases">
        <authorList>
            <person name="King R."/>
        </authorList>
    </citation>
    <scope>NUCLEOTIDE SEQUENCE</scope>
</reference>
<feature type="compositionally biased region" description="Polar residues" evidence="1">
    <location>
        <begin position="31"/>
        <end position="42"/>
    </location>
</feature>
<reference evidence="2" key="2">
    <citation type="submission" date="2022-10" db="EMBL/GenBank/DDBJ databases">
        <authorList>
            <consortium name="ENA_rothamsted_submissions"/>
            <consortium name="culmorum"/>
            <person name="King R."/>
        </authorList>
    </citation>
    <scope>NUCLEOTIDE SEQUENCE</scope>
</reference>
<dbReference type="OrthoDB" id="7416955at2759"/>
<evidence type="ECO:0000313" key="2">
    <source>
        <dbReference type="EMBL" id="CAG9794074.1"/>
    </source>
</evidence>
<organism evidence="2 3">
    <name type="scientific">Diatraea saccharalis</name>
    <name type="common">sugarcane borer</name>
    <dbReference type="NCBI Taxonomy" id="40085"/>
    <lineage>
        <taxon>Eukaryota</taxon>
        <taxon>Metazoa</taxon>
        <taxon>Ecdysozoa</taxon>
        <taxon>Arthropoda</taxon>
        <taxon>Hexapoda</taxon>
        <taxon>Insecta</taxon>
        <taxon>Pterygota</taxon>
        <taxon>Neoptera</taxon>
        <taxon>Endopterygota</taxon>
        <taxon>Lepidoptera</taxon>
        <taxon>Glossata</taxon>
        <taxon>Ditrysia</taxon>
        <taxon>Pyraloidea</taxon>
        <taxon>Crambidae</taxon>
        <taxon>Crambinae</taxon>
        <taxon>Diatraea</taxon>
    </lineage>
</organism>
<dbReference type="Proteomes" id="UP001153714">
    <property type="component" value="Chromosome 6"/>
</dbReference>
<sequence>MPKRKNKDSDDYIMRKIRKLEKKVRKRSQKRLMSSSPNSSDAGLSLQEVHLQFEDPNLQDYVLQTIVGNFVRGNFTPTSFEDRPCRDDQPYFVRRSERSKSYRFDDKLRTRKSERGYYFRPRYRLGRGARSVFKLKSRYRRRFLPARVVSGPLGDRNNLVLQWSLTDAVHVDGVTTVIFR</sequence>
<name>A0A9N9RCW3_9NEOP</name>
<evidence type="ECO:0000313" key="3">
    <source>
        <dbReference type="Proteomes" id="UP001153714"/>
    </source>
</evidence>
<accession>A0A9N9RCW3</accession>
<dbReference type="AlphaFoldDB" id="A0A9N9RCW3"/>
<feature type="compositionally biased region" description="Basic residues" evidence="1">
    <location>
        <begin position="15"/>
        <end position="30"/>
    </location>
</feature>
<keyword evidence="3" id="KW-1185">Reference proteome</keyword>
<evidence type="ECO:0000256" key="1">
    <source>
        <dbReference type="SAM" id="MobiDB-lite"/>
    </source>
</evidence>